<keyword evidence="2" id="KW-0690">Ribosome biogenesis</keyword>
<dbReference type="GO" id="GO:0016787">
    <property type="term" value="F:hydrolase activity"/>
    <property type="evidence" value="ECO:0007669"/>
    <property type="project" value="UniProtKB-KW"/>
</dbReference>
<dbReference type="GO" id="GO:0004518">
    <property type="term" value="F:nuclease activity"/>
    <property type="evidence" value="ECO:0007669"/>
    <property type="project" value="UniProtKB-KW"/>
</dbReference>
<dbReference type="Gene3D" id="3.30.420.140">
    <property type="entry name" value="YqgF/RNase H-like domain"/>
    <property type="match status" value="1"/>
</dbReference>
<evidence type="ECO:0000259" key="5">
    <source>
        <dbReference type="SMART" id="SM00732"/>
    </source>
</evidence>
<dbReference type="HAMAP" id="MF_00651">
    <property type="entry name" value="Nuclease_YqgF"/>
    <property type="match status" value="1"/>
</dbReference>
<dbReference type="Pfam" id="PF03652">
    <property type="entry name" value="RuvX"/>
    <property type="match status" value="1"/>
</dbReference>
<dbReference type="InterPro" id="IPR005227">
    <property type="entry name" value="YqgF"/>
</dbReference>
<feature type="domain" description="YqgF/RNase H-like" evidence="5">
    <location>
        <begin position="4"/>
        <end position="103"/>
    </location>
</feature>
<dbReference type="NCBIfam" id="TIGR00250">
    <property type="entry name" value="RNAse_H_YqgF"/>
    <property type="match status" value="1"/>
</dbReference>
<gene>
    <name evidence="6" type="ORF">UFOPK1380_00541</name>
    <name evidence="7" type="ORF">UFOPK2689_00514</name>
    <name evidence="8" type="ORF">UFOPK3555_00957</name>
</gene>
<organism evidence="6">
    <name type="scientific">freshwater metagenome</name>
    <dbReference type="NCBI Taxonomy" id="449393"/>
    <lineage>
        <taxon>unclassified sequences</taxon>
        <taxon>metagenomes</taxon>
        <taxon>ecological metagenomes</taxon>
    </lineage>
</organism>
<evidence type="ECO:0000313" key="6">
    <source>
        <dbReference type="EMBL" id="CAB4533162.1"/>
    </source>
</evidence>
<dbReference type="InterPro" id="IPR037027">
    <property type="entry name" value="YqgF/RNaseH-like_dom_sf"/>
</dbReference>
<evidence type="ECO:0000256" key="2">
    <source>
        <dbReference type="ARBA" id="ARBA00022517"/>
    </source>
</evidence>
<sequence>MENGRRIAFDYGAVRIGVAMSDLSGLLASPQENFSSQSPELFSEIAIFIDEYQPLYIVVGNPRHLSGVASAKSESVLEFIAGLKQITNVPIYLLDERLTTVSGARELREAGVSSRAAKNHIDAAAAVTILESAMNQERLQGAPAKDLA</sequence>
<evidence type="ECO:0000313" key="7">
    <source>
        <dbReference type="EMBL" id="CAB4720561.1"/>
    </source>
</evidence>
<dbReference type="AlphaFoldDB" id="A0A6J6B285"/>
<name>A0A6J6B285_9ZZZZ</name>
<evidence type="ECO:0000256" key="3">
    <source>
        <dbReference type="ARBA" id="ARBA00022722"/>
    </source>
</evidence>
<dbReference type="PANTHER" id="PTHR33317">
    <property type="entry name" value="POLYNUCLEOTIDYL TRANSFERASE, RIBONUCLEASE H-LIKE SUPERFAMILY PROTEIN"/>
    <property type="match status" value="1"/>
</dbReference>
<dbReference type="SMART" id="SM00732">
    <property type="entry name" value="YqgFc"/>
    <property type="match status" value="1"/>
</dbReference>
<dbReference type="CDD" id="cd16964">
    <property type="entry name" value="YqgF"/>
    <property type="match status" value="1"/>
</dbReference>
<dbReference type="GO" id="GO:0000967">
    <property type="term" value="P:rRNA 5'-end processing"/>
    <property type="evidence" value="ECO:0007669"/>
    <property type="project" value="TreeGrafter"/>
</dbReference>
<keyword evidence="4" id="KW-0378">Hydrolase</keyword>
<dbReference type="InterPro" id="IPR006641">
    <property type="entry name" value="YqgF/RNaseH-like_dom"/>
</dbReference>
<dbReference type="EMBL" id="CAEZSC010000023">
    <property type="protein sequence ID" value="CAB4533162.1"/>
    <property type="molecule type" value="Genomic_DNA"/>
</dbReference>
<dbReference type="EMBL" id="CAFBME010000121">
    <property type="protein sequence ID" value="CAB4902160.1"/>
    <property type="molecule type" value="Genomic_DNA"/>
</dbReference>
<evidence type="ECO:0000256" key="4">
    <source>
        <dbReference type="ARBA" id="ARBA00022801"/>
    </source>
</evidence>
<protein>
    <submittedName>
        <fullName evidence="6">Unannotated protein</fullName>
    </submittedName>
</protein>
<evidence type="ECO:0000256" key="1">
    <source>
        <dbReference type="ARBA" id="ARBA00022490"/>
    </source>
</evidence>
<dbReference type="GO" id="GO:0005829">
    <property type="term" value="C:cytosol"/>
    <property type="evidence" value="ECO:0007669"/>
    <property type="project" value="TreeGrafter"/>
</dbReference>
<keyword evidence="1" id="KW-0963">Cytoplasm</keyword>
<evidence type="ECO:0000313" key="8">
    <source>
        <dbReference type="EMBL" id="CAB4902160.1"/>
    </source>
</evidence>
<keyword evidence="3" id="KW-0540">Nuclease</keyword>
<dbReference type="InterPro" id="IPR012337">
    <property type="entry name" value="RNaseH-like_sf"/>
</dbReference>
<dbReference type="SUPFAM" id="SSF53098">
    <property type="entry name" value="Ribonuclease H-like"/>
    <property type="match status" value="1"/>
</dbReference>
<dbReference type="EMBL" id="CAEZYL010000021">
    <property type="protein sequence ID" value="CAB4720561.1"/>
    <property type="molecule type" value="Genomic_DNA"/>
</dbReference>
<proteinExistence type="inferred from homology"/>
<dbReference type="PANTHER" id="PTHR33317:SF4">
    <property type="entry name" value="POLYNUCLEOTIDYL TRANSFERASE, RIBONUCLEASE H-LIKE SUPERFAMILY PROTEIN"/>
    <property type="match status" value="1"/>
</dbReference>
<accession>A0A6J6B285</accession>
<reference evidence="6" key="1">
    <citation type="submission" date="2020-05" db="EMBL/GenBank/DDBJ databases">
        <authorList>
            <person name="Chiriac C."/>
            <person name="Salcher M."/>
            <person name="Ghai R."/>
            <person name="Kavagutti S V."/>
        </authorList>
    </citation>
    <scope>NUCLEOTIDE SEQUENCE</scope>
</reference>